<protein>
    <submittedName>
        <fullName evidence="3">Flagellar hook-length control protein FliK</fullName>
    </submittedName>
</protein>
<feature type="region of interest" description="Disordered" evidence="1">
    <location>
        <begin position="191"/>
        <end position="212"/>
    </location>
</feature>
<evidence type="ECO:0000259" key="2">
    <source>
        <dbReference type="Pfam" id="PF02120"/>
    </source>
</evidence>
<gene>
    <name evidence="3" type="ORF">H9841_08980</name>
</gene>
<name>A0A9D1YAE8_9FIRM</name>
<keyword evidence="3" id="KW-0969">Cilium</keyword>
<dbReference type="EMBL" id="DXDX01000166">
    <property type="protein sequence ID" value="HIY22017.1"/>
    <property type="molecule type" value="Genomic_DNA"/>
</dbReference>
<evidence type="ECO:0000313" key="4">
    <source>
        <dbReference type="Proteomes" id="UP000823868"/>
    </source>
</evidence>
<feature type="compositionally biased region" description="Low complexity" evidence="1">
    <location>
        <begin position="60"/>
        <end position="78"/>
    </location>
</feature>
<dbReference type="AlphaFoldDB" id="A0A9D1YAE8"/>
<feature type="compositionally biased region" description="Basic and acidic residues" evidence="1">
    <location>
        <begin position="34"/>
        <end position="54"/>
    </location>
</feature>
<feature type="region of interest" description="Disordered" evidence="1">
    <location>
        <begin position="330"/>
        <end position="379"/>
    </location>
</feature>
<evidence type="ECO:0000313" key="3">
    <source>
        <dbReference type="EMBL" id="HIY22017.1"/>
    </source>
</evidence>
<reference evidence="3" key="1">
    <citation type="journal article" date="2021" name="PeerJ">
        <title>Extensive microbial diversity within the chicken gut microbiome revealed by metagenomics and culture.</title>
        <authorList>
            <person name="Gilroy R."/>
            <person name="Ravi A."/>
            <person name="Getino M."/>
            <person name="Pursley I."/>
            <person name="Horton D.L."/>
            <person name="Alikhan N.F."/>
            <person name="Baker D."/>
            <person name="Gharbi K."/>
            <person name="Hall N."/>
            <person name="Watson M."/>
            <person name="Adriaenssens E.M."/>
            <person name="Foster-Nyarko E."/>
            <person name="Jarju S."/>
            <person name="Secka A."/>
            <person name="Antonio M."/>
            <person name="Oren A."/>
            <person name="Chaudhuri R.R."/>
            <person name="La Ragione R."/>
            <person name="Hildebrand F."/>
            <person name="Pallen M.J."/>
        </authorList>
    </citation>
    <scope>NUCLEOTIDE SEQUENCE</scope>
    <source>
        <strain evidence="3">ChiBcec16_6824</strain>
    </source>
</reference>
<feature type="compositionally biased region" description="Low complexity" evidence="1">
    <location>
        <begin position="346"/>
        <end position="371"/>
    </location>
</feature>
<proteinExistence type="predicted"/>
<keyword evidence="3" id="KW-0282">Flagellum</keyword>
<keyword evidence="3" id="KW-0966">Cell projection</keyword>
<feature type="compositionally biased region" description="Polar residues" evidence="1">
    <location>
        <begin position="22"/>
        <end position="33"/>
    </location>
</feature>
<sequence length="392" mass="42202">MNMNEMLLQMVYAASQIAQSTLPPISNNNQQSGETKDFHSLLSEKRTQAEEKDTQSTSKTQAPQQETQQPAAQTDAAAATQSTAAAFAQQMAMQPVGMMDLQMQANVTNVPVENAVQAVPTLETALPTVPQTVAETPVQAQVLPTTVETTTPAAAVAVPVQTEQEGDGQTVSQAETAPLAVQAQAETETVQLTQPQQELGEEGQPAEQEQTGQKTEVEVLEASAGEVSQPLFQDIDGEAVFHRVGDAPVLDTQSGELEGKLTSIIQTSLEDNGQHLSIKLSPEQLGNVVVEMTRSPEGVLHVILHTETEQAAKLLSEHSGTLGLMLQNSQQGEVRVEVPRPNQSEQPWQQPDQNGGQNQQESRQQQGQNRQDTSGESFLQQLRLGLLPVDTL</sequence>
<feature type="region of interest" description="Disordered" evidence="1">
    <location>
        <begin position="22"/>
        <end position="78"/>
    </location>
</feature>
<dbReference type="InterPro" id="IPR038610">
    <property type="entry name" value="FliK-like_C_sf"/>
</dbReference>
<dbReference type="Pfam" id="PF02120">
    <property type="entry name" value="Flg_hook"/>
    <property type="match status" value="1"/>
</dbReference>
<organism evidence="3 4">
    <name type="scientific">Candidatus Flavonifractor merdigallinarum</name>
    <dbReference type="NCBI Taxonomy" id="2838589"/>
    <lineage>
        <taxon>Bacteria</taxon>
        <taxon>Bacillati</taxon>
        <taxon>Bacillota</taxon>
        <taxon>Clostridia</taxon>
        <taxon>Eubacteriales</taxon>
        <taxon>Oscillospiraceae</taxon>
        <taxon>Flavonifractor</taxon>
    </lineage>
</organism>
<evidence type="ECO:0000256" key="1">
    <source>
        <dbReference type="SAM" id="MobiDB-lite"/>
    </source>
</evidence>
<dbReference type="Proteomes" id="UP000823868">
    <property type="component" value="Unassembled WGS sequence"/>
</dbReference>
<comment type="caution">
    <text evidence="3">The sequence shown here is derived from an EMBL/GenBank/DDBJ whole genome shotgun (WGS) entry which is preliminary data.</text>
</comment>
<dbReference type="Gene3D" id="3.30.750.140">
    <property type="match status" value="1"/>
</dbReference>
<dbReference type="InterPro" id="IPR021136">
    <property type="entry name" value="Flagellar_hook_control-like_C"/>
</dbReference>
<accession>A0A9D1YAE8</accession>
<feature type="domain" description="Flagellar hook-length control protein-like C-terminal" evidence="2">
    <location>
        <begin position="267"/>
        <end position="345"/>
    </location>
</feature>
<reference evidence="3" key="2">
    <citation type="submission" date="2021-04" db="EMBL/GenBank/DDBJ databases">
        <authorList>
            <person name="Gilroy R."/>
        </authorList>
    </citation>
    <scope>NUCLEOTIDE SEQUENCE</scope>
    <source>
        <strain evidence="3">ChiBcec16_6824</strain>
    </source>
</reference>